<reference evidence="1 2" key="1">
    <citation type="submission" date="2020-07" db="EMBL/GenBank/DDBJ databases">
        <title>Exploring microbial biodiversity for novel pathways involved in the catabolism of aromatic compounds derived from lignin.</title>
        <authorList>
            <person name="Elkins J."/>
        </authorList>
    </citation>
    <scope>NUCLEOTIDE SEQUENCE [LARGE SCALE GENOMIC DNA]</scope>
    <source>
        <strain evidence="1 2">VanB</strain>
    </source>
</reference>
<sequence>MFQRLPSAISQVIANQKNDWIDGLRFQTPTKKGHRWVSLFALDGGESMLHGFTLIAQIGIPDARTSTALLRLAERTLIAVMDAGASTAFFSLTRCAQIRITNARTRAALFRLAVSALVAVANARTGTALLRFTGCTQIAIPNRGAGTAFLRGLAIVALIAVTDAGTTGKRVTAEHQQHRKNQFHLTLPLLARKQPGTE</sequence>
<comment type="caution">
    <text evidence="1">The sequence shown here is derived from an EMBL/GenBank/DDBJ whole genome shotgun (WGS) entry which is preliminary data.</text>
</comment>
<accession>A0A7Z0AXS0</accession>
<dbReference type="EMBL" id="JACCAT010000001">
    <property type="protein sequence ID" value="NYH12592.1"/>
    <property type="molecule type" value="Genomic_DNA"/>
</dbReference>
<dbReference type="Proteomes" id="UP000553035">
    <property type="component" value="Unassembled WGS sequence"/>
</dbReference>
<protein>
    <submittedName>
        <fullName evidence="1">Uncharacterized protein</fullName>
    </submittedName>
</protein>
<dbReference type="AlphaFoldDB" id="A0A7Z0AXS0"/>
<gene>
    <name evidence="1" type="ORF">GGI52_005635</name>
</gene>
<name>A0A7Z0AXS0_9PSED</name>
<evidence type="ECO:0000313" key="2">
    <source>
        <dbReference type="Proteomes" id="UP000553035"/>
    </source>
</evidence>
<evidence type="ECO:0000313" key="1">
    <source>
        <dbReference type="EMBL" id="NYH12592.1"/>
    </source>
</evidence>
<organism evidence="1 2">
    <name type="scientific">Pseudomonas moraviensis</name>
    <dbReference type="NCBI Taxonomy" id="321662"/>
    <lineage>
        <taxon>Bacteria</taxon>
        <taxon>Pseudomonadati</taxon>
        <taxon>Pseudomonadota</taxon>
        <taxon>Gammaproteobacteria</taxon>
        <taxon>Pseudomonadales</taxon>
        <taxon>Pseudomonadaceae</taxon>
        <taxon>Pseudomonas</taxon>
    </lineage>
</organism>
<proteinExistence type="predicted"/>